<dbReference type="InterPro" id="IPR041451">
    <property type="entry name" value="RecD2_SH13"/>
</dbReference>
<evidence type="ECO:0000259" key="2">
    <source>
        <dbReference type="Pfam" id="PF18335"/>
    </source>
</evidence>
<evidence type="ECO:0000313" key="3">
    <source>
        <dbReference type="EMBL" id="CAA9547182.1"/>
    </source>
</evidence>
<name>A0A6J4UD20_9BACT</name>
<proteinExistence type="predicted"/>
<evidence type="ECO:0000259" key="1">
    <source>
        <dbReference type="Pfam" id="PF13538"/>
    </source>
</evidence>
<accession>A0A6J4UD20</accession>
<dbReference type="CDD" id="cd18809">
    <property type="entry name" value="SF1_C_RecD"/>
    <property type="match status" value="1"/>
</dbReference>
<dbReference type="SUPFAM" id="SSF52540">
    <property type="entry name" value="P-loop containing nucleoside triphosphate hydrolases"/>
    <property type="match status" value="1"/>
</dbReference>
<keyword evidence="3" id="KW-0378">Hydrolase</keyword>
<dbReference type="AlphaFoldDB" id="A0A6J4UD20"/>
<organism evidence="3">
    <name type="scientific">uncultured Thermomicrobiales bacterium</name>
    <dbReference type="NCBI Taxonomy" id="1645740"/>
    <lineage>
        <taxon>Bacteria</taxon>
        <taxon>Pseudomonadati</taxon>
        <taxon>Thermomicrobiota</taxon>
        <taxon>Thermomicrobia</taxon>
        <taxon>Thermomicrobiales</taxon>
        <taxon>environmental samples</taxon>
    </lineage>
</organism>
<feature type="domain" description="ATP-dependent RecD2 DNA helicase SH3" evidence="2">
    <location>
        <begin position="66"/>
        <end position="128"/>
    </location>
</feature>
<dbReference type="Pfam" id="PF13538">
    <property type="entry name" value="UvrD_C_2"/>
    <property type="match status" value="1"/>
</dbReference>
<dbReference type="InterPro" id="IPR027417">
    <property type="entry name" value="P-loop_NTPase"/>
</dbReference>
<feature type="non-terminal residue" evidence="3">
    <location>
        <position position="1"/>
    </location>
</feature>
<sequence>VNAGAMPRFGGEIADCFFLPADDPPAAAELVVDLVARRLPARFRFGAGEIQVLAPMHRGDAGVGVLNTLLQERLNPAREGVPEARGGGRAYRPGDRVLQLRNDYELEVFNGDLGTVAAIDPAEQEVTIALDDGRAVRYPQASLYALTHAYAVSVHKAQGAEFPAVVIPLVTAHAALLGRTLLYTALTRARQLVVIVGQRRALSLAVRDWRRAPRHTALGGLLDGTARFAWPRSIGSEQLETADETGWWEGWATEEG</sequence>
<dbReference type="GO" id="GO:0004386">
    <property type="term" value="F:helicase activity"/>
    <property type="evidence" value="ECO:0007669"/>
    <property type="project" value="UniProtKB-KW"/>
</dbReference>
<keyword evidence="3" id="KW-0067">ATP-binding</keyword>
<dbReference type="Gene3D" id="3.40.50.300">
    <property type="entry name" value="P-loop containing nucleotide triphosphate hydrolases"/>
    <property type="match status" value="2"/>
</dbReference>
<dbReference type="EMBL" id="CADCWM010000163">
    <property type="protein sequence ID" value="CAA9547182.1"/>
    <property type="molecule type" value="Genomic_DNA"/>
</dbReference>
<dbReference type="Pfam" id="PF18335">
    <property type="entry name" value="SH3_13"/>
    <property type="match status" value="1"/>
</dbReference>
<gene>
    <name evidence="3" type="ORF">AVDCRST_MAG88-503</name>
</gene>
<keyword evidence="3" id="KW-0547">Nucleotide-binding</keyword>
<keyword evidence="3" id="KW-0347">Helicase</keyword>
<dbReference type="InterPro" id="IPR027785">
    <property type="entry name" value="UvrD-like_helicase_C"/>
</dbReference>
<feature type="domain" description="UvrD-like helicase C-terminal" evidence="1">
    <location>
        <begin position="148"/>
        <end position="196"/>
    </location>
</feature>
<protein>
    <submittedName>
        <fullName evidence="3">RecD-like DNA helicase YrrC</fullName>
    </submittedName>
</protein>
<reference evidence="3" key="1">
    <citation type="submission" date="2020-02" db="EMBL/GenBank/DDBJ databases">
        <authorList>
            <person name="Meier V. D."/>
        </authorList>
    </citation>
    <scope>NUCLEOTIDE SEQUENCE</scope>
    <source>
        <strain evidence="3">AVDCRST_MAG88</strain>
    </source>
</reference>